<dbReference type="EMBL" id="JASPKZ010008248">
    <property type="protein sequence ID" value="KAJ9580593.1"/>
    <property type="molecule type" value="Genomic_DNA"/>
</dbReference>
<comment type="caution">
    <text evidence="1">The sequence shown here is derived from an EMBL/GenBank/DDBJ whole genome shotgun (WGS) entry which is preliminary data.</text>
</comment>
<feature type="non-terminal residue" evidence="1">
    <location>
        <position position="76"/>
    </location>
</feature>
<gene>
    <name evidence="1" type="ORF">L9F63_024229</name>
</gene>
<proteinExistence type="predicted"/>
<dbReference type="AlphaFoldDB" id="A0AAD7ZHE9"/>
<sequence>MCCSTEFVTIKTLTEGKSVCRRSFIKHYNKSNGICTLLLKYVFFSLVLTSFKNTTIATLIQVRTQLRAARRARTMF</sequence>
<accession>A0AAD7ZHE9</accession>
<reference evidence="1" key="2">
    <citation type="submission" date="2023-05" db="EMBL/GenBank/DDBJ databases">
        <authorList>
            <person name="Fouks B."/>
        </authorList>
    </citation>
    <scope>NUCLEOTIDE SEQUENCE</scope>
    <source>
        <strain evidence="1">Stay&amp;Tobe</strain>
        <tissue evidence="1">Testes</tissue>
    </source>
</reference>
<dbReference type="Proteomes" id="UP001233999">
    <property type="component" value="Unassembled WGS sequence"/>
</dbReference>
<evidence type="ECO:0000313" key="2">
    <source>
        <dbReference type="Proteomes" id="UP001233999"/>
    </source>
</evidence>
<protein>
    <submittedName>
        <fullName evidence="1">Uncharacterized protein</fullName>
    </submittedName>
</protein>
<evidence type="ECO:0000313" key="1">
    <source>
        <dbReference type="EMBL" id="KAJ9580593.1"/>
    </source>
</evidence>
<reference evidence="1" key="1">
    <citation type="journal article" date="2023" name="IScience">
        <title>Live-bearing cockroach genome reveals convergent evolutionary mechanisms linked to viviparity in insects and beyond.</title>
        <authorList>
            <person name="Fouks B."/>
            <person name="Harrison M.C."/>
            <person name="Mikhailova A.A."/>
            <person name="Marchal E."/>
            <person name="English S."/>
            <person name="Carruthers M."/>
            <person name="Jennings E.C."/>
            <person name="Chiamaka E.L."/>
            <person name="Frigard R.A."/>
            <person name="Pippel M."/>
            <person name="Attardo G.M."/>
            <person name="Benoit J.B."/>
            <person name="Bornberg-Bauer E."/>
            <person name="Tobe S.S."/>
        </authorList>
    </citation>
    <scope>NUCLEOTIDE SEQUENCE</scope>
    <source>
        <strain evidence="1">Stay&amp;Tobe</strain>
    </source>
</reference>
<organism evidence="1 2">
    <name type="scientific">Diploptera punctata</name>
    <name type="common">Pacific beetle cockroach</name>
    <dbReference type="NCBI Taxonomy" id="6984"/>
    <lineage>
        <taxon>Eukaryota</taxon>
        <taxon>Metazoa</taxon>
        <taxon>Ecdysozoa</taxon>
        <taxon>Arthropoda</taxon>
        <taxon>Hexapoda</taxon>
        <taxon>Insecta</taxon>
        <taxon>Pterygota</taxon>
        <taxon>Neoptera</taxon>
        <taxon>Polyneoptera</taxon>
        <taxon>Dictyoptera</taxon>
        <taxon>Blattodea</taxon>
        <taxon>Blaberoidea</taxon>
        <taxon>Blaberidae</taxon>
        <taxon>Diplopterinae</taxon>
        <taxon>Diploptera</taxon>
    </lineage>
</organism>
<name>A0AAD7ZHE9_DIPPU</name>
<feature type="non-terminal residue" evidence="1">
    <location>
        <position position="1"/>
    </location>
</feature>
<keyword evidence="2" id="KW-1185">Reference proteome</keyword>